<dbReference type="GO" id="GO:0016020">
    <property type="term" value="C:membrane"/>
    <property type="evidence" value="ECO:0007669"/>
    <property type="project" value="UniProtKB-SubCell"/>
</dbReference>
<gene>
    <name evidence="8" type="primary">LOC106062319</name>
</gene>
<dbReference type="Proteomes" id="UP001165740">
    <property type="component" value="Chromosome 2"/>
</dbReference>
<keyword evidence="7" id="KW-1185">Reference proteome</keyword>
<dbReference type="Gene3D" id="1.20.1070.10">
    <property type="entry name" value="Rhodopsin 7-helix transmembrane proteins"/>
    <property type="match status" value="1"/>
</dbReference>
<feature type="transmembrane region" description="Helical" evidence="5">
    <location>
        <begin position="149"/>
        <end position="173"/>
    </location>
</feature>
<dbReference type="KEGG" id="bgt:106062319"/>
<feature type="transmembrane region" description="Helical" evidence="5">
    <location>
        <begin position="297"/>
        <end position="318"/>
    </location>
</feature>
<dbReference type="PROSITE" id="PS50262">
    <property type="entry name" value="G_PROTEIN_RECEP_F1_2"/>
    <property type="match status" value="1"/>
</dbReference>
<dbReference type="GO" id="GO:0008528">
    <property type="term" value="F:G protein-coupled peptide receptor activity"/>
    <property type="evidence" value="ECO:0007669"/>
    <property type="project" value="InterPro"/>
</dbReference>
<dbReference type="OMA" id="ANSINIC"/>
<feature type="transmembrane region" description="Helical" evidence="5">
    <location>
        <begin position="255"/>
        <end position="277"/>
    </location>
</feature>
<evidence type="ECO:0000256" key="5">
    <source>
        <dbReference type="SAM" id="Phobius"/>
    </source>
</evidence>
<keyword evidence="2 5" id="KW-0812">Transmembrane</keyword>
<sequence>MELICETNQTLCRTVAPASTGLLSDYATWMFKIVNYVVLSSAISIVGLVANSINICVLVKQGFSNSMNISFFGMAISDIGSLLTLLWLNACLSPFIKNFFNDIHYLFGAWLHGCSARITGWITVYVTVERYLSIAKPLKVKKWVTPNRTVGIVVTIYILNLLTLFPEVSTVYFDWKMVTGESKIVNGVYIETDGLTVEGLVFAVHAALTMMSFVGLVIFTIVLVSKIKKKSLWRKSATSDESQHVAMSMRDRKTVVLVITVATLLIVCYIPTVTFSIVTSCVPAFSLQGKESNVFYIAWSFAFITHSINSSLIVLLYYKMSSRYRHTFNQIISGCLRYKSSPKNIDGKLEDVTKF</sequence>
<dbReference type="InterPro" id="IPR052954">
    <property type="entry name" value="GPCR-Ligand_Int"/>
</dbReference>
<reference evidence="8" key="1">
    <citation type="submission" date="2025-08" db="UniProtKB">
        <authorList>
            <consortium name="RefSeq"/>
        </authorList>
    </citation>
    <scope>IDENTIFICATION</scope>
</reference>
<dbReference type="InterPro" id="IPR017452">
    <property type="entry name" value="GPCR_Rhodpsn_7TM"/>
</dbReference>
<evidence type="ECO:0000259" key="6">
    <source>
        <dbReference type="PROSITE" id="PS50262"/>
    </source>
</evidence>
<evidence type="ECO:0000256" key="3">
    <source>
        <dbReference type="ARBA" id="ARBA00022989"/>
    </source>
</evidence>
<dbReference type="OrthoDB" id="5864054at2759"/>
<feature type="transmembrane region" description="Helical" evidence="5">
    <location>
        <begin position="71"/>
        <end position="90"/>
    </location>
</feature>
<keyword evidence="4 5" id="KW-0472">Membrane</keyword>
<comment type="subcellular location">
    <subcellularLocation>
        <location evidence="1">Membrane</location>
    </subcellularLocation>
</comment>
<dbReference type="CDD" id="cd14978">
    <property type="entry name" value="7tmA_FMRFamide_R-like"/>
    <property type="match status" value="1"/>
</dbReference>
<dbReference type="InterPro" id="IPR000276">
    <property type="entry name" value="GPCR_Rhodpsn"/>
</dbReference>
<keyword evidence="3 5" id="KW-1133">Transmembrane helix</keyword>
<dbReference type="PANTHER" id="PTHR46641">
    <property type="entry name" value="FMRFAMIDE RECEPTOR-RELATED"/>
    <property type="match status" value="1"/>
</dbReference>
<dbReference type="PANTHER" id="PTHR46641:SF2">
    <property type="entry name" value="FMRFAMIDE RECEPTOR"/>
    <property type="match status" value="1"/>
</dbReference>
<evidence type="ECO:0000256" key="4">
    <source>
        <dbReference type="ARBA" id="ARBA00023136"/>
    </source>
</evidence>
<dbReference type="GeneID" id="106062319"/>
<feature type="transmembrane region" description="Helical" evidence="5">
    <location>
        <begin position="202"/>
        <end position="225"/>
    </location>
</feature>
<proteinExistence type="predicted"/>
<dbReference type="Pfam" id="PF10324">
    <property type="entry name" value="7TM_GPCR_Srw"/>
    <property type="match status" value="1"/>
</dbReference>
<name>A0A9U8E786_BIOGL</name>
<feature type="domain" description="G-protein coupled receptors family 1 profile" evidence="6">
    <location>
        <begin position="50"/>
        <end position="317"/>
    </location>
</feature>
<evidence type="ECO:0000256" key="1">
    <source>
        <dbReference type="ARBA" id="ARBA00004370"/>
    </source>
</evidence>
<dbReference type="SUPFAM" id="SSF81321">
    <property type="entry name" value="Family A G protein-coupled receptor-like"/>
    <property type="match status" value="1"/>
</dbReference>
<accession>A0A9U8E786</accession>
<dbReference type="RefSeq" id="XP_013076040.2">
    <property type="nucleotide sequence ID" value="XM_013220586.2"/>
</dbReference>
<dbReference type="AlphaFoldDB" id="A0A9U8E786"/>
<dbReference type="InterPro" id="IPR019427">
    <property type="entry name" value="7TM_GPCR_serpentine_rcpt_Srw"/>
</dbReference>
<organism evidence="7 8">
    <name type="scientific">Biomphalaria glabrata</name>
    <name type="common">Bloodfluke planorb</name>
    <name type="synonym">Freshwater snail</name>
    <dbReference type="NCBI Taxonomy" id="6526"/>
    <lineage>
        <taxon>Eukaryota</taxon>
        <taxon>Metazoa</taxon>
        <taxon>Spiralia</taxon>
        <taxon>Lophotrochozoa</taxon>
        <taxon>Mollusca</taxon>
        <taxon>Gastropoda</taxon>
        <taxon>Heterobranchia</taxon>
        <taxon>Euthyneura</taxon>
        <taxon>Panpulmonata</taxon>
        <taxon>Hygrophila</taxon>
        <taxon>Lymnaeoidea</taxon>
        <taxon>Planorbidae</taxon>
        <taxon>Biomphalaria</taxon>
    </lineage>
</organism>
<protein>
    <submittedName>
        <fullName evidence="8">FMRFamide peptide receptor frpr-18-like</fullName>
    </submittedName>
</protein>
<feature type="transmembrane region" description="Helical" evidence="5">
    <location>
        <begin position="110"/>
        <end position="128"/>
    </location>
</feature>
<feature type="transmembrane region" description="Helical" evidence="5">
    <location>
        <begin position="33"/>
        <end position="59"/>
    </location>
</feature>
<evidence type="ECO:0000313" key="8">
    <source>
        <dbReference type="RefSeq" id="XP_013076040.2"/>
    </source>
</evidence>
<evidence type="ECO:0000256" key="2">
    <source>
        <dbReference type="ARBA" id="ARBA00022692"/>
    </source>
</evidence>
<dbReference type="PRINTS" id="PR00237">
    <property type="entry name" value="GPCRRHODOPSN"/>
</dbReference>
<evidence type="ECO:0000313" key="7">
    <source>
        <dbReference type="Proteomes" id="UP001165740"/>
    </source>
</evidence>